<proteinExistence type="predicted"/>
<dbReference type="STRING" id="3880.G7IDT5"/>
<protein>
    <submittedName>
        <fullName evidence="1 2">Uncharacterized protein</fullName>
    </submittedName>
</protein>
<gene>
    <name evidence="1" type="ordered locus">MTR_1g087410</name>
</gene>
<dbReference type="PaxDb" id="3880-AES61686"/>
<keyword evidence="3" id="KW-1185">Reference proteome</keyword>
<accession>A0A0C3URE8</accession>
<evidence type="ECO:0000313" key="1">
    <source>
        <dbReference type="EMBL" id="AES61686.2"/>
    </source>
</evidence>
<organism evidence="1 3">
    <name type="scientific">Medicago truncatula</name>
    <name type="common">Barrel medic</name>
    <name type="synonym">Medicago tribuloides</name>
    <dbReference type="NCBI Taxonomy" id="3880"/>
    <lineage>
        <taxon>Eukaryota</taxon>
        <taxon>Viridiplantae</taxon>
        <taxon>Streptophyta</taxon>
        <taxon>Embryophyta</taxon>
        <taxon>Tracheophyta</taxon>
        <taxon>Spermatophyta</taxon>
        <taxon>Magnoliopsida</taxon>
        <taxon>eudicotyledons</taxon>
        <taxon>Gunneridae</taxon>
        <taxon>Pentapetalae</taxon>
        <taxon>rosids</taxon>
        <taxon>fabids</taxon>
        <taxon>Fabales</taxon>
        <taxon>Fabaceae</taxon>
        <taxon>Papilionoideae</taxon>
        <taxon>50 kb inversion clade</taxon>
        <taxon>NPAAA clade</taxon>
        <taxon>Hologalegina</taxon>
        <taxon>IRL clade</taxon>
        <taxon>Trifolieae</taxon>
        <taxon>Medicago</taxon>
    </lineage>
</organism>
<name>G7IDT5_MEDTR</name>
<reference evidence="2" key="3">
    <citation type="submission" date="2015-04" db="UniProtKB">
        <authorList>
            <consortium name="EnsemblPlants"/>
        </authorList>
    </citation>
    <scope>IDENTIFICATION</scope>
    <source>
        <strain evidence="2">cv. Jemalong A17</strain>
    </source>
</reference>
<sequence length="129" mass="14630">MAHLNNDSELQLVASTSWVLMDGELFEKNFVGTKAMFAFSLCFSIHSLLEHEIRPRVTKRHIREFVRNEYEHLLTFLPEVTEGIVVVIGVVLDGLAAERQLLSFDCKVVVLEGMNHPGESLYLEDGKRG</sequence>
<dbReference type="eggNOG" id="KOG0029">
    <property type="taxonomic scope" value="Eukaryota"/>
</dbReference>
<reference evidence="1 3" key="2">
    <citation type="journal article" date="2014" name="BMC Genomics">
        <title>An improved genome release (version Mt4.0) for the model legume Medicago truncatula.</title>
        <authorList>
            <person name="Tang H."/>
            <person name="Krishnakumar V."/>
            <person name="Bidwell S."/>
            <person name="Rosen B."/>
            <person name="Chan A."/>
            <person name="Zhou S."/>
            <person name="Gentzbittel L."/>
            <person name="Childs K.L."/>
            <person name="Yandell M."/>
            <person name="Gundlach H."/>
            <person name="Mayer K.F."/>
            <person name="Schwartz D.C."/>
            <person name="Town C.D."/>
        </authorList>
    </citation>
    <scope>GENOME REANNOTATION</scope>
    <source>
        <strain evidence="2 3">cv. Jemalong A17</strain>
    </source>
</reference>
<dbReference type="EMBL" id="CM001217">
    <property type="protein sequence ID" value="AES61686.2"/>
    <property type="molecule type" value="Genomic_DNA"/>
</dbReference>
<dbReference type="HOGENOM" id="CLU_1951967_0_0_1"/>
<evidence type="ECO:0000313" key="2">
    <source>
        <dbReference type="EnsemblPlants" id="AES61686"/>
    </source>
</evidence>
<dbReference type="Proteomes" id="UP000002051">
    <property type="component" value="Unassembled WGS sequence"/>
</dbReference>
<dbReference type="AlphaFoldDB" id="G7IDT5"/>
<evidence type="ECO:0000313" key="3">
    <source>
        <dbReference type="Proteomes" id="UP000002051"/>
    </source>
</evidence>
<reference evidence="1 3" key="1">
    <citation type="journal article" date="2011" name="Nature">
        <title>The Medicago genome provides insight into the evolution of rhizobial symbioses.</title>
        <authorList>
            <person name="Young N.D."/>
            <person name="Debelle F."/>
            <person name="Oldroyd G.E."/>
            <person name="Geurts R."/>
            <person name="Cannon S.B."/>
            <person name="Udvardi M.K."/>
            <person name="Benedito V.A."/>
            <person name="Mayer K.F."/>
            <person name="Gouzy J."/>
            <person name="Schoof H."/>
            <person name="Van de Peer Y."/>
            <person name="Proost S."/>
            <person name="Cook D.R."/>
            <person name="Meyers B.C."/>
            <person name="Spannagl M."/>
            <person name="Cheung F."/>
            <person name="De Mita S."/>
            <person name="Krishnakumar V."/>
            <person name="Gundlach H."/>
            <person name="Zhou S."/>
            <person name="Mudge J."/>
            <person name="Bharti A.K."/>
            <person name="Murray J.D."/>
            <person name="Naoumkina M.A."/>
            <person name="Rosen B."/>
            <person name="Silverstein K.A."/>
            <person name="Tang H."/>
            <person name="Rombauts S."/>
            <person name="Zhao P.X."/>
            <person name="Zhou P."/>
            <person name="Barbe V."/>
            <person name="Bardou P."/>
            <person name="Bechner M."/>
            <person name="Bellec A."/>
            <person name="Berger A."/>
            <person name="Berges H."/>
            <person name="Bidwell S."/>
            <person name="Bisseling T."/>
            <person name="Choisne N."/>
            <person name="Couloux A."/>
            <person name="Denny R."/>
            <person name="Deshpande S."/>
            <person name="Dai X."/>
            <person name="Doyle J.J."/>
            <person name="Dudez A.M."/>
            <person name="Farmer A.D."/>
            <person name="Fouteau S."/>
            <person name="Franken C."/>
            <person name="Gibelin C."/>
            <person name="Gish J."/>
            <person name="Goldstein S."/>
            <person name="Gonzalez A.J."/>
            <person name="Green P.J."/>
            <person name="Hallab A."/>
            <person name="Hartog M."/>
            <person name="Hua A."/>
            <person name="Humphray S.J."/>
            <person name="Jeong D.H."/>
            <person name="Jing Y."/>
            <person name="Jocker A."/>
            <person name="Kenton S.M."/>
            <person name="Kim D.J."/>
            <person name="Klee K."/>
            <person name="Lai H."/>
            <person name="Lang C."/>
            <person name="Lin S."/>
            <person name="Macmil S.L."/>
            <person name="Magdelenat G."/>
            <person name="Matthews L."/>
            <person name="McCorrison J."/>
            <person name="Monaghan E.L."/>
            <person name="Mun J.H."/>
            <person name="Najar F.Z."/>
            <person name="Nicholson C."/>
            <person name="Noirot C."/>
            <person name="O'Bleness M."/>
            <person name="Paule C.R."/>
            <person name="Poulain J."/>
            <person name="Prion F."/>
            <person name="Qin B."/>
            <person name="Qu C."/>
            <person name="Retzel E.F."/>
            <person name="Riddle C."/>
            <person name="Sallet E."/>
            <person name="Samain S."/>
            <person name="Samson N."/>
            <person name="Sanders I."/>
            <person name="Saurat O."/>
            <person name="Scarpelli C."/>
            <person name="Schiex T."/>
            <person name="Segurens B."/>
            <person name="Severin A.J."/>
            <person name="Sherrier D.J."/>
            <person name="Shi R."/>
            <person name="Sims S."/>
            <person name="Singer S.R."/>
            <person name="Sinharoy S."/>
            <person name="Sterck L."/>
            <person name="Viollet A."/>
            <person name="Wang B.B."/>
            <person name="Wang K."/>
            <person name="Wang M."/>
            <person name="Wang X."/>
            <person name="Warfsmann J."/>
            <person name="Weissenbach J."/>
            <person name="White D.D."/>
            <person name="White J.D."/>
            <person name="Wiley G.B."/>
            <person name="Wincker P."/>
            <person name="Xing Y."/>
            <person name="Yang L."/>
            <person name="Yao Z."/>
            <person name="Ying F."/>
            <person name="Zhai J."/>
            <person name="Zhou L."/>
            <person name="Zuber A."/>
            <person name="Denarie J."/>
            <person name="Dixon R.A."/>
            <person name="May G.D."/>
            <person name="Schwartz D.C."/>
            <person name="Rogers J."/>
            <person name="Quetier F."/>
            <person name="Town C.D."/>
            <person name="Roe B.A."/>
        </authorList>
    </citation>
    <scope>NUCLEOTIDE SEQUENCE [LARGE SCALE GENOMIC DNA]</scope>
    <source>
        <strain evidence="1">A17</strain>
        <strain evidence="2 3">cv. Jemalong A17</strain>
    </source>
</reference>
<dbReference type="EnsemblPlants" id="AES61686">
    <property type="protein sequence ID" value="AES61686"/>
    <property type="gene ID" value="MTR_1g087410"/>
</dbReference>
<accession>G7IDT5</accession>